<reference evidence="3 4" key="1">
    <citation type="journal article" date="2024" name="IMA Fungus">
        <title>IMA Genome - F19 : A genome assembly and annotation guide to empower mycologists, including annotated draft genome sequences of Ceratocystis pirilliformis, Diaporthe australafricana, Fusarium ophioides, Paecilomyces lecythidis, and Sporothrix stenoceras.</title>
        <authorList>
            <person name="Aylward J."/>
            <person name="Wilson A.M."/>
            <person name="Visagie C.M."/>
            <person name="Spraker J."/>
            <person name="Barnes I."/>
            <person name="Buitendag C."/>
            <person name="Ceriani C."/>
            <person name="Del Mar Angel L."/>
            <person name="du Plessis D."/>
            <person name="Fuchs T."/>
            <person name="Gasser K."/>
            <person name="Kramer D."/>
            <person name="Li W."/>
            <person name="Munsamy K."/>
            <person name="Piso A."/>
            <person name="Price J.L."/>
            <person name="Sonnekus B."/>
            <person name="Thomas C."/>
            <person name="van der Nest A."/>
            <person name="van Dijk A."/>
            <person name="van Heerden A."/>
            <person name="van Vuuren N."/>
            <person name="Yilmaz N."/>
            <person name="Duong T.A."/>
            <person name="van der Merwe N.A."/>
            <person name="Wingfield M.J."/>
            <person name="Wingfield B.D."/>
        </authorList>
    </citation>
    <scope>NUCLEOTIDE SEQUENCE [LARGE SCALE GENOMIC DNA]</scope>
    <source>
        <strain evidence="3 4">CMW 5346</strain>
    </source>
</reference>
<feature type="compositionally biased region" description="Low complexity" evidence="1">
    <location>
        <begin position="369"/>
        <end position="383"/>
    </location>
</feature>
<feature type="region of interest" description="Disordered" evidence="1">
    <location>
        <begin position="222"/>
        <end position="476"/>
    </location>
</feature>
<feature type="compositionally biased region" description="Low complexity" evidence="1">
    <location>
        <begin position="302"/>
        <end position="326"/>
    </location>
</feature>
<evidence type="ECO:0000313" key="4">
    <source>
        <dbReference type="Proteomes" id="UP001583186"/>
    </source>
</evidence>
<feature type="compositionally biased region" description="Low complexity" evidence="1">
    <location>
        <begin position="503"/>
        <end position="520"/>
    </location>
</feature>
<dbReference type="InterPro" id="IPR008942">
    <property type="entry name" value="ENTH_VHS"/>
</dbReference>
<comment type="caution">
    <text evidence="3">The sequence shown here is derived from an EMBL/GenBank/DDBJ whole genome shotgun (WGS) entry which is preliminary data.</text>
</comment>
<keyword evidence="4" id="KW-1185">Reference proteome</keyword>
<dbReference type="PROSITE" id="PS50942">
    <property type="entry name" value="ENTH"/>
    <property type="match status" value="1"/>
</dbReference>
<sequence length="594" mass="60317">MDFSNLKDSVANLTLYDLKAGVRKVQNAVMNYTEMESKVREATNNEPWGASSTLMQEIANGTFNYQTLNEIMPMIYRRFTEKAAEEWRQIYKALQLLEFLIKHGSERVIDDARSHLTLLKMLRQFHFIDANGKDQGINVRNRAKELAELLGDVDRIRAERKKARANKGKYTGVGSSVGNSRFGGFGSDSGGFGGSSSGGGGGSGGYGGYSGGVYGDGGGFGGQSDYNESGGSTAVGGSRAERFEEYDEYDEGESKTRSSSSARAGVKRTTGGGSSSSASRRTASAAAAEPAAPPKAKAPEVDLFSFDDPVPSSSAAPLSAAPAAAANDDDDFDDFQSAPSAPAAATSDPLAGLAALSSPPLTTSSAAGAQFAAPQPVSAPQQANLAGMVGISSISPPPAAGNGGANYAAFHAPPAAAAPQQQQQQQQRPVVSGYQPTQPNYYQSVQAQPAGSQPVTGGSSIFQQSSTTTPASSIFGAAPASSINKTATGGSAAGMAALRPVMSTATSASSVAKSPAAAASTGGGSDAFGSLWSTASTGIKKTGPAAAKGPSMGQLAQEKSQAAIWGAPASSTPASSSGHVKPAPTGNGLDDLLG</sequence>
<organism evidence="3 4">
    <name type="scientific">Sporothrix stenoceras</name>
    <dbReference type="NCBI Taxonomy" id="5173"/>
    <lineage>
        <taxon>Eukaryota</taxon>
        <taxon>Fungi</taxon>
        <taxon>Dikarya</taxon>
        <taxon>Ascomycota</taxon>
        <taxon>Pezizomycotina</taxon>
        <taxon>Sordariomycetes</taxon>
        <taxon>Sordariomycetidae</taxon>
        <taxon>Ophiostomatales</taxon>
        <taxon>Ophiostomataceae</taxon>
        <taxon>Sporothrix</taxon>
    </lineage>
</organism>
<name>A0ABR3Z069_9PEZI</name>
<evidence type="ECO:0000256" key="1">
    <source>
        <dbReference type="SAM" id="MobiDB-lite"/>
    </source>
</evidence>
<feature type="compositionally biased region" description="Low complexity" evidence="1">
    <location>
        <begin position="275"/>
        <end position="290"/>
    </location>
</feature>
<feature type="domain" description="ENTH" evidence="2">
    <location>
        <begin position="27"/>
        <end position="160"/>
    </location>
</feature>
<dbReference type="Pfam" id="PF01417">
    <property type="entry name" value="ENTH"/>
    <property type="match status" value="1"/>
</dbReference>
<dbReference type="CDD" id="cd16992">
    <property type="entry name" value="ENTH_Ent3"/>
    <property type="match status" value="1"/>
</dbReference>
<dbReference type="SMART" id="SM00273">
    <property type="entry name" value="ENTH"/>
    <property type="match status" value="1"/>
</dbReference>
<feature type="compositionally biased region" description="Polar residues" evidence="1">
    <location>
        <begin position="434"/>
        <end position="472"/>
    </location>
</feature>
<dbReference type="Gene3D" id="1.25.40.90">
    <property type="match status" value="1"/>
</dbReference>
<gene>
    <name evidence="3" type="primary">ENT3</name>
    <name evidence="3" type="ORF">Sste5346_006202</name>
</gene>
<evidence type="ECO:0000259" key="2">
    <source>
        <dbReference type="PROSITE" id="PS50942"/>
    </source>
</evidence>
<dbReference type="Proteomes" id="UP001583186">
    <property type="component" value="Unassembled WGS sequence"/>
</dbReference>
<feature type="compositionally biased region" description="Low complexity" evidence="1">
    <location>
        <begin position="412"/>
        <end position="427"/>
    </location>
</feature>
<feature type="compositionally biased region" description="Low complexity" evidence="1">
    <location>
        <begin position="335"/>
        <end position="361"/>
    </location>
</feature>
<protein>
    <submittedName>
        <fullName evidence="3">Epsin-3, clathrin recruitment and traffic between the Golgi and endosome</fullName>
    </submittedName>
</protein>
<evidence type="ECO:0000313" key="3">
    <source>
        <dbReference type="EMBL" id="KAL1893705.1"/>
    </source>
</evidence>
<proteinExistence type="predicted"/>
<feature type="compositionally biased region" description="Low complexity" evidence="1">
    <location>
        <begin position="567"/>
        <end position="577"/>
    </location>
</feature>
<feature type="region of interest" description="Disordered" evidence="1">
    <location>
        <begin position="503"/>
        <end position="594"/>
    </location>
</feature>
<dbReference type="PANTHER" id="PTHR12276:SF45">
    <property type="entry name" value="CLATHRIN INTERACTOR 1"/>
    <property type="match status" value="1"/>
</dbReference>
<dbReference type="InterPro" id="IPR013809">
    <property type="entry name" value="ENTH"/>
</dbReference>
<dbReference type="EMBL" id="JAWCUI010000036">
    <property type="protein sequence ID" value="KAL1893705.1"/>
    <property type="molecule type" value="Genomic_DNA"/>
</dbReference>
<dbReference type="SUPFAM" id="SSF48464">
    <property type="entry name" value="ENTH/VHS domain"/>
    <property type="match status" value="1"/>
</dbReference>
<accession>A0ABR3Z069</accession>
<dbReference type="PANTHER" id="PTHR12276">
    <property type="entry name" value="EPSIN/ENT-RELATED"/>
    <property type="match status" value="1"/>
</dbReference>